<evidence type="ECO:0000256" key="1">
    <source>
        <dbReference type="ARBA" id="ARBA00022598"/>
    </source>
</evidence>
<proteinExistence type="predicted"/>
<keyword evidence="2" id="KW-0547">Nucleotide-binding</keyword>
<comment type="caution">
    <text evidence="4">The sequence shown here is derived from an EMBL/GenBank/DDBJ whole genome shotgun (WGS) entry which is preliminary data.</text>
</comment>
<sequence length="191" mass="21475">MPSDYVGVKVPQFSFSRLSGADPVLGVEMASTGEVACFGKDKYEAYLKALISTGITPPKKNICSRLVVIRRSSSCFLQYRSCTLLGTISSLLRVPADFLNEHSVPCKYLETLPEDAKDKQKSEYSLTQHLANNLIDMYINLPSKNHYRRPASYASKGLPHSSYGCRLRRSFDHQRQSRKVVLRGPRQEIPS</sequence>
<keyword evidence="5" id="KW-1185">Reference proteome</keyword>
<dbReference type="Gene3D" id="3.30.470.20">
    <property type="entry name" value="ATP-grasp fold, B domain"/>
    <property type="match status" value="1"/>
</dbReference>
<dbReference type="Gene3D" id="3.40.50.1380">
    <property type="entry name" value="Methylglyoxal synthase-like domain"/>
    <property type="match status" value="1"/>
</dbReference>
<keyword evidence="1" id="KW-0436">Ligase</keyword>
<gene>
    <name evidence="4" type="ORF">QCA50_015080</name>
</gene>
<dbReference type="GO" id="GO:0005524">
    <property type="term" value="F:ATP binding"/>
    <property type="evidence" value="ECO:0007669"/>
    <property type="project" value="UniProtKB-KW"/>
</dbReference>
<dbReference type="GO" id="GO:0006228">
    <property type="term" value="P:UTP biosynthetic process"/>
    <property type="evidence" value="ECO:0007669"/>
    <property type="project" value="TreeGrafter"/>
</dbReference>
<dbReference type="GO" id="GO:0005829">
    <property type="term" value="C:cytosol"/>
    <property type="evidence" value="ECO:0007669"/>
    <property type="project" value="TreeGrafter"/>
</dbReference>
<dbReference type="GO" id="GO:0019240">
    <property type="term" value="P:citrulline biosynthetic process"/>
    <property type="evidence" value="ECO:0007669"/>
    <property type="project" value="TreeGrafter"/>
</dbReference>
<dbReference type="SUPFAM" id="SSF56059">
    <property type="entry name" value="Glutathione synthetase ATP-binding domain-like"/>
    <property type="match status" value="1"/>
</dbReference>
<evidence type="ECO:0000313" key="4">
    <source>
        <dbReference type="EMBL" id="KAK7681733.1"/>
    </source>
</evidence>
<evidence type="ECO:0000313" key="5">
    <source>
        <dbReference type="Proteomes" id="UP001385951"/>
    </source>
</evidence>
<dbReference type="EMBL" id="JASBNA010000039">
    <property type="protein sequence ID" value="KAK7681733.1"/>
    <property type="molecule type" value="Genomic_DNA"/>
</dbReference>
<evidence type="ECO:0000256" key="3">
    <source>
        <dbReference type="ARBA" id="ARBA00022840"/>
    </source>
</evidence>
<protein>
    <submittedName>
        <fullName evidence="4">Uncharacterized protein</fullName>
    </submittedName>
</protein>
<reference evidence="4 5" key="1">
    <citation type="submission" date="2022-09" db="EMBL/GenBank/DDBJ databases">
        <authorList>
            <person name="Palmer J.M."/>
        </authorList>
    </citation>
    <scope>NUCLEOTIDE SEQUENCE [LARGE SCALE GENOMIC DNA]</scope>
    <source>
        <strain evidence="4 5">DSM 7382</strain>
    </source>
</reference>
<evidence type="ECO:0000256" key="2">
    <source>
        <dbReference type="ARBA" id="ARBA00022741"/>
    </source>
</evidence>
<name>A0AAW0FKS9_9APHY</name>
<dbReference type="GO" id="GO:0004088">
    <property type="term" value="F:carbamoyl-phosphate synthase (glutamine-hydrolyzing) activity"/>
    <property type="evidence" value="ECO:0007669"/>
    <property type="project" value="TreeGrafter"/>
</dbReference>
<dbReference type="PANTHER" id="PTHR11405">
    <property type="entry name" value="CARBAMOYLTRANSFERASE FAMILY MEMBER"/>
    <property type="match status" value="1"/>
</dbReference>
<organism evidence="4 5">
    <name type="scientific">Cerrena zonata</name>
    <dbReference type="NCBI Taxonomy" id="2478898"/>
    <lineage>
        <taxon>Eukaryota</taxon>
        <taxon>Fungi</taxon>
        <taxon>Dikarya</taxon>
        <taxon>Basidiomycota</taxon>
        <taxon>Agaricomycotina</taxon>
        <taxon>Agaricomycetes</taxon>
        <taxon>Polyporales</taxon>
        <taxon>Cerrenaceae</taxon>
        <taxon>Cerrena</taxon>
    </lineage>
</organism>
<keyword evidence="3" id="KW-0067">ATP-binding</keyword>
<dbReference type="GO" id="GO:0006541">
    <property type="term" value="P:glutamine metabolic process"/>
    <property type="evidence" value="ECO:0007669"/>
    <property type="project" value="TreeGrafter"/>
</dbReference>
<dbReference type="GO" id="GO:0006207">
    <property type="term" value="P:'de novo' pyrimidine nucleobase biosynthetic process"/>
    <property type="evidence" value="ECO:0007669"/>
    <property type="project" value="TreeGrafter"/>
</dbReference>
<dbReference type="GO" id="GO:0004151">
    <property type="term" value="F:dihydroorotase activity"/>
    <property type="evidence" value="ECO:0007669"/>
    <property type="project" value="TreeGrafter"/>
</dbReference>
<dbReference type="AlphaFoldDB" id="A0AAW0FKS9"/>
<dbReference type="GO" id="GO:0004070">
    <property type="term" value="F:aspartate carbamoyltransferase activity"/>
    <property type="evidence" value="ECO:0007669"/>
    <property type="project" value="TreeGrafter"/>
</dbReference>
<accession>A0AAW0FKS9</accession>
<dbReference type="PANTHER" id="PTHR11405:SF5">
    <property type="entry name" value="CAD PROTEIN"/>
    <property type="match status" value="1"/>
</dbReference>
<dbReference type="InterPro" id="IPR036914">
    <property type="entry name" value="MGS-like_dom_sf"/>
</dbReference>
<dbReference type="Proteomes" id="UP001385951">
    <property type="component" value="Unassembled WGS sequence"/>
</dbReference>